<sequence length="257" mass="29760">MKARVFALGCHPDDIEFMMGGTLFLLRDAGCELHYMNLANGSCGTAEHSVEDIVRIRRNEARKAADVLGAEYYESLVNDVEVFYTNELIRRMTAIIREIQPDIMLIPSLEDYMEDHMNTCRVAVSAAFYRGMRNYNSFPPVEPIHRDVVLYHALPYGLTDGVRRRILPDFYLDVTSVLEQKEQMLACHVSQKEWLDMSQGLDAYLITMREMSEEVGRMSGRFRYAEGWRRHSHLGYSGQEIDPLHDMLKDYCSFHEV</sequence>
<organism evidence="1 2">
    <name type="scientific">candidate division KSB3 bacterium</name>
    <dbReference type="NCBI Taxonomy" id="2044937"/>
    <lineage>
        <taxon>Bacteria</taxon>
        <taxon>candidate division KSB3</taxon>
    </lineage>
</organism>
<dbReference type="SUPFAM" id="SSF102588">
    <property type="entry name" value="LmbE-like"/>
    <property type="match status" value="1"/>
</dbReference>
<dbReference type="Pfam" id="PF02585">
    <property type="entry name" value="PIG-L"/>
    <property type="match status" value="1"/>
</dbReference>
<dbReference type="AlphaFoldDB" id="A0A2G6KD85"/>
<reference evidence="1 2" key="1">
    <citation type="submission" date="2017-10" db="EMBL/GenBank/DDBJ databases">
        <title>Novel microbial diversity and functional potential in the marine mammal oral microbiome.</title>
        <authorList>
            <person name="Dudek N.K."/>
            <person name="Sun C.L."/>
            <person name="Burstein D."/>
            <person name="Kantor R.S."/>
            <person name="Aliaga Goltsman D.S."/>
            <person name="Bik E.M."/>
            <person name="Thomas B.C."/>
            <person name="Banfield J.F."/>
            <person name="Relman D.A."/>
        </authorList>
    </citation>
    <scope>NUCLEOTIDE SEQUENCE [LARGE SCALE GENOMIC DNA]</scope>
    <source>
        <strain evidence="1">DOLJORAL78_47_16</strain>
    </source>
</reference>
<dbReference type="PANTHER" id="PTHR12993">
    <property type="entry name" value="N-ACETYLGLUCOSAMINYL-PHOSPHATIDYLINOSITOL DE-N-ACETYLASE-RELATED"/>
    <property type="match status" value="1"/>
</dbReference>
<dbReference type="InterPro" id="IPR024078">
    <property type="entry name" value="LmbE-like_dom_sf"/>
</dbReference>
<accession>A0A2G6KD85</accession>
<dbReference type="InterPro" id="IPR003737">
    <property type="entry name" value="GlcNAc_PI_deacetylase-related"/>
</dbReference>
<gene>
    <name evidence="1" type="ORF">CSA56_11050</name>
</gene>
<name>A0A2G6KD85_9BACT</name>
<dbReference type="Gene3D" id="3.40.50.10320">
    <property type="entry name" value="LmbE-like"/>
    <property type="match status" value="1"/>
</dbReference>
<proteinExistence type="predicted"/>
<dbReference type="Proteomes" id="UP000230821">
    <property type="component" value="Unassembled WGS sequence"/>
</dbReference>
<protein>
    <submittedName>
        <fullName evidence="1">LmbE family protein</fullName>
    </submittedName>
</protein>
<dbReference type="GO" id="GO:0016811">
    <property type="term" value="F:hydrolase activity, acting on carbon-nitrogen (but not peptide) bonds, in linear amides"/>
    <property type="evidence" value="ECO:0007669"/>
    <property type="project" value="TreeGrafter"/>
</dbReference>
<evidence type="ECO:0000313" key="1">
    <source>
        <dbReference type="EMBL" id="PIE33644.1"/>
    </source>
</evidence>
<comment type="caution">
    <text evidence="1">The sequence shown here is derived from an EMBL/GenBank/DDBJ whole genome shotgun (WGS) entry which is preliminary data.</text>
</comment>
<dbReference type="PANTHER" id="PTHR12993:SF30">
    <property type="entry name" value="N-ACETYL-ALPHA-D-GLUCOSAMINYL L-MALATE DEACETYLASE 1"/>
    <property type="match status" value="1"/>
</dbReference>
<dbReference type="EMBL" id="PDSK01000096">
    <property type="protein sequence ID" value="PIE33644.1"/>
    <property type="molecule type" value="Genomic_DNA"/>
</dbReference>
<evidence type="ECO:0000313" key="2">
    <source>
        <dbReference type="Proteomes" id="UP000230821"/>
    </source>
</evidence>